<protein>
    <submittedName>
        <fullName evidence="2">(apollo) hypothetical protein</fullName>
    </submittedName>
</protein>
<dbReference type="Proteomes" id="UP000691718">
    <property type="component" value="Unassembled WGS sequence"/>
</dbReference>
<dbReference type="OrthoDB" id="7460745at2759"/>
<feature type="compositionally biased region" description="Polar residues" evidence="1">
    <location>
        <begin position="74"/>
        <end position="87"/>
    </location>
</feature>
<comment type="caution">
    <text evidence="2">The sequence shown here is derived from an EMBL/GenBank/DDBJ whole genome shotgun (WGS) entry which is preliminary data.</text>
</comment>
<name>A0A8S3X6M4_PARAO</name>
<accession>A0A8S3X6M4</accession>
<evidence type="ECO:0000313" key="2">
    <source>
        <dbReference type="EMBL" id="CAG5006511.1"/>
    </source>
</evidence>
<proteinExistence type="predicted"/>
<evidence type="ECO:0000256" key="1">
    <source>
        <dbReference type="SAM" id="MobiDB-lite"/>
    </source>
</evidence>
<sequence>MSHRTCRLEEKKIEKYLFEDIPSGNESIYSYEDDKEEAENQPNLMVLGDFIGVQIAHDDIYDSDDDLPLSSRSQRNPDSTESNNVSSNMPVMIAPKWKKNYRVDIMPETQSKPLLYNSPLNRTLKQKHHALKEVFHQTINPPIKQSTHQTTKHSLSQSTNHTHPIKQALQTSKYHHPLSRTSNPPLALLQSTHHTKLVRLRKNV</sequence>
<keyword evidence="3" id="KW-1185">Reference proteome</keyword>
<feature type="region of interest" description="Disordered" evidence="1">
    <location>
        <begin position="62"/>
        <end position="87"/>
    </location>
</feature>
<evidence type="ECO:0000313" key="3">
    <source>
        <dbReference type="Proteomes" id="UP000691718"/>
    </source>
</evidence>
<reference evidence="2" key="1">
    <citation type="submission" date="2021-04" db="EMBL/GenBank/DDBJ databases">
        <authorList>
            <person name="Tunstrom K."/>
        </authorList>
    </citation>
    <scope>NUCLEOTIDE SEQUENCE</scope>
</reference>
<organism evidence="2 3">
    <name type="scientific">Parnassius apollo</name>
    <name type="common">Apollo butterfly</name>
    <name type="synonym">Papilio apollo</name>
    <dbReference type="NCBI Taxonomy" id="110799"/>
    <lineage>
        <taxon>Eukaryota</taxon>
        <taxon>Metazoa</taxon>
        <taxon>Ecdysozoa</taxon>
        <taxon>Arthropoda</taxon>
        <taxon>Hexapoda</taxon>
        <taxon>Insecta</taxon>
        <taxon>Pterygota</taxon>
        <taxon>Neoptera</taxon>
        <taxon>Endopterygota</taxon>
        <taxon>Lepidoptera</taxon>
        <taxon>Glossata</taxon>
        <taxon>Ditrysia</taxon>
        <taxon>Papilionoidea</taxon>
        <taxon>Papilionidae</taxon>
        <taxon>Parnassiinae</taxon>
        <taxon>Parnassini</taxon>
        <taxon>Parnassius</taxon>
        <taxon>Parnassius</taxon>
    </lineage>
</organism>
<gene>
    <name evidence="2" type="ORF">PAPOLLO_LOCUS14762</name>
</gene>
<dbReference type="AlphaFoldDB" id="A0A8S3X6M4"/>
<dbReference type="EMBL" id="CAJQZP010000981">
    <property type="protein sequence ID" value="CAG5006511.1"/>
    <property type="molecule type" value="Genomic_DNA"/>
</dbReference>